<evidence type="ECO:0000313" key="3">
    <source>
        <dbReference type="EMBL" id="MFC6825746.1"/>
    </source>
</evidence>
<feature type="compositionally biased region" description="Polar residues" evidence="1">
    <location>
        <begin position="1"/>
        <end position="11"/>
    </location>
</feature>
<keyword evidence="4" id="KW-1185">Reference proteome</keyword>
<name>A0ABD5TYZ3_9EURY</name>
<dbReference type="RefSeq" id="WP_379696282.1">
    <property type="nucleotide sequence ID" value="NZ_JBHSXH010000015.1"/>
</dbReference>
<feature type="region of interest" description="Disordered" evidence="1">
    <location>
        <begin position="1"/>
        <end position="24"/>
    </location>
</feature>
<protein>
    <recommendedName>
        <fullName evidence="2">DUF7511 domain-containing protein</fullName>
    </recommendedName>
</protein>
<dbReference type="InterPro" id="IPR055933">
    <property type="entry name" value="DUF7511"/>
</dbReference>
<dbReference type="EMBL" id="JBHSXH010000015">
    <property type="protein sequence ID" value="MFC6825746.1"/>
    <property type="molecule type" value="Genomic_DNA"/>
</dbReference>
<evidence type="ECO:0000259" key="2">
    <source>
        <dbReference type="Pfam" id="PF24351"/>
    </source>
</evidence>
<dbReference type="AlphaFoldDB" id="A0ABD5TYZ3"/>
<accession>A0ABD5TYZ3</accession>
<dbReference type="Pfam" id="PF24351">
    <property type="entry name" value="DUF7511"/>
    <property type="match status" value="1"/>
</dbReference>
<comment type="caution">
    <text evidence="3">The sequence shown here is derived from an EMBL/GenBank/DDBJ whole genome shotgun (WGS) entry which is preliminary data.</text>
</comment>
<sequence length="78" mass="8972">MSDSSADSTWTPEPRSTDEAVGDRAIDGRDFALHSVVVRYDGRPDRCTLYPRRESCRDRMQSWLTANQDAFVGLEEYR</sequence>
<dbReference type="Proteomes" id="UP001596408">
    <property type="component" value="Unassembled WGS sequence"/>
</dbReference>
<proteinExistence type="predicted"/>
<feature type="domain" description="DUF7511" evidence="2">
    <location>
        <begin position="32"/>
        <end position="78"/>
    </location>
</feature>
<evidence type="ECO:0000313" key="4">
    <source>
        <dbReference type="Proteomes" id="UP001596408"/>
    </source>
</evidence>
<organism evidence="3 4">
    <name type="scientific">Halopelagius fulvigenes</name>
    <dbReference type="NCBI Taxonomy" id="1198324"/>
    <lineage>
        <taxon>Archaea</taxon>
        <taxon>Methanobacteriati</taxon>
        <taxon>Methanobacteriota</taxon>
        <taxon>Stenosarchaea group</taxon>
        <taxon>Halobacteria</taxon>
        <taxon>Halobacteriales</taxon>
        <taxon>Haloferacaceae</taxon>
    </lineage>
</organism>
<reference evidence="3 4" key="1">
    <citation type="journal article" date="2019" name="Int. J. Syst. Evol. Microbiol.">
        <title>The Global Catalogue of Microorganisms (GCM) 10K type strain sequencing project: providing services to taxonomists for standard genome sequencing and annotation.</title>
        <authorList>
            <consortium name="The Broad Institute Genomics Platform"/>
            <consortium name="The Broad Institute Genome Sequencing Center for Infectious Disease"/>
            <person name="Wu L."/>
            <person name="Ma J."/>
        </authorList>
    </citation>
    <scope>NUCLEOTIDE SEQUENCE [LARGE SCALE GENOMIC DNA]</scope>
    <source>
        <strain evidence="3 4">YIM 94188</strain>
    </source>
</reference>
<evidence type="ECO:0000256" key="1">
    <source>
        <dbReference type="SAM" id="MobiDB-lite"/>
    </source>
</evidence>
<feature type="compositionally biased region" description="Basic and acidic residues" evidence="1">
    <location>
        <begin position="15"/>
        <end position="24"/>
    </location>
</feature>
<gene>
    <name evidence="3" type="ORF">ACFQEV_12190</name>
</gene>